<protein>
    <submittedName>
        <fullName evidence="1">Uncharacterized protein</fullName>
    </submittedName>
</protein>
<accession>A0A848HJX8</accession>
<gene>
    <name evidence="1" type="ORF">HHL21_10095</name>
</gene>
<name>A0A848HJX8_9BURK</name>
<dbReference type="RefSeq" id="WP_169465332.1">
    <property type="nucleotide sequence ID" value="NZ_JABBGG010000005.1"/>
</dbReference>
<comment type="caution">
    <text evidence="1">The sequence shown here is derived from an EMBL/GenBank/DDBJ whole genome shotgun (WGS) entry which is preliminary data.</text>
</comment>
<dbReference type="AlphaFoldDB" id="A0A848HJX8"/>
<evidence type="ECO:0000313" key="2">
    <source>
        <dbReference type="Proteomes" id="UP000583752"/>
    </source>
</evidence>
<keyword evidence="2" id="KW-1185">Reference proteome</keyword>
<organism evidence="1 2">
    <name type="scientific">Massilia polaris</name>
    <dbReference type="NCBI Taxonomy" id="2728846"/>
    <lineage>
        <taxon>Bacteria</taxon>
        <taxon>Pseudomonadati</taxon>
        <taxon>Pseudomonadota</taxon>
        <taxon>Betaproteobacteria</taxon>
        <taxon>Burkholderiales</taxon>
        <taxon>Oxalobacteraceae</taxon>
        <taxon>Telluria group</taxon>
        <taxon>Massilia</taxon>
    </lineage>
</organism>
<dbReference type="EMBL" id="JABBGG010000005">
    <property type="protein sequence ID" value="NML61422.1"/>
    <property type="molecule type" value="Genomic_DNA"/>
</dbReference>
<evidence type="ECO:0000313" key="1">
    <source>
        <dbReference type="EMBL" id="NML61422.1"/>
    </source>
</evidence>
<reference evidence="1 2" key="1">
    <citation type="submission" date="2020-04" db="EMBL/GenBank/DDBJ databases">
        <title>Massilia sp. RP-1-19 isolated from soil.</title>
        <authorList>
            <person name="Dahal R.H."/>
        </authorList>
    </citation>
    <scope>NUCLEOTIDE SEQUENCE [LARGE SCALE GENOMIC DNA]</scope>
    <source>
        <strain evidence="1 2">RP-1-19</strain>
    </source>
</reference>
<dbReference type="Proteomes" id="UP000583752">
    <property type="component" value="Unassembled WGS sequence"/>
</dbReference>
<sequence length="804" mass="91194">MSKFELRLSALSKLVDVKSPAVEERLSEEFGRISEVLQESCEYDELSEALKTLEVLVPRFHMATLPTLESFVKSVQTRTLTEGGAPITGAKLRYRSPEILIRESIEVADKVRYVHTELLVDFLLQMSRDDDKEVRAKAERSLETLASIDLHVFYGPPPRGAESQARLVTHLTQLTDDALRTNADIVLRILGTILSPTIEGTNWTFQSVTIRRGSVTSDGGVADMRADAIKLAKRMYGLVASVDHQKHVLRTLDSATRREVPSSDAGTSAMFERDTVTVLDFMRELVMTSALPLVQLIEHDAYWDYYRGASETIKRKALDVRDVVDAHAEYQIYKQLIGFEGIFGNWEDLSRSDEAWEYGDTKRLEAARQYLHEIDDASYEKWRDRILDFSKTRSNDLASFPVYYQFLESIGRERPRLALELVAVHEVLMAPFLIPLLRGLWGSVRSVEIEAIVENWLENGRHLIPIAKSLYQMAPPRLDILLEVTARASALSDRDALIEVMAVAASLYAKGAEDAKSLFMQSLRELKKHNDSRWVRAIWFNRDLRVLVSAMEPHERAELLASLATLPELDYQAEDVLYEMAQHDLHAVLDFLIGRLTHARVLDNQKRVPTGGSSYRFEAIPYQLNKLNKVLAREPDALLLALRGTFDKENQSFFSYRGARLVKSAFPLIGEPLEQLLLKYVVAGTEDDIKFVIGVLRAYEGDPSILEVCKAIIRTVPERSPIWNEVAAAIETTGVVSGEYGMVEAFERKQHEISGWTHDEDSHVQAFSRWLTESLQRMIKLETERAGEGMALRKYRYGVGKDKS</sequence>
<proteinExistence type="predicted"/>